<accession>A0ABS1E652</accession>
<dbReference type="Pfam" id="PF13641">
    <property type="entry name" value="Glyco_tranf_2_3"/>
    <property type="match status" value="1"/>
</dbReference>
<reference evidence="1 2" key="1">
    <citation type="journal article" date="2020" name="Microorganisms">
        <title>Osmotic Adaptation and Compatible Solute Biosynthesis of Phototrophic Bacteria as Revealed from Genome Analyses.</title>
        <authorList>
            <person name="Imhoff J.F."/>
            <person name="Rahn T."/>
            <person name="Kunzel S."/>
            <person name="Keller A."/>
            <person name="Neulinger S.C."/>
        </authorList>
    </citation>
    <scope>NUCLEOTIDE SEQUENCE [LARGE SCALE GENOMIC DNA]</scope>
    <source>
        <strain evidence="1 2">DSM 15116</strain>
    </source>
</reference>
<organism evidence="1 2">
    <name type="scientific">Halorhodospira neutriphila</name>
    <dbReference type="NCBI Taxonomy" id="168379"/>
    <lineage>
        <taxon>Bacteria</taxon>
        <taxon>Pseudomonadati</taxon>
        <taxon>Pseudomonadota</taxon>
        <taxon>Gammaproteobacteria</taxon>
        <taxon>Chromatiales</taxon>
        <taxon>Ectothiorhodospiraceae</taxon>
        <taxon>Halorhodospira</taxon>
    </lineage>
</organism>
<comment type="caution">
    <text evidence="1">The sequence shown here is derived from an EMBL/GenBank/DDBJ whole genome shotgun (WGS) entry which is preliminary data.</text>
</comment>
<evidence type="ECO:0008006" key="3">
    <source>
        <dbReference type="Google" id="ProtNLM"/>
    </source>
</evidence>
<dbReference type="RefSeq" id="WP_200259380.1">
    <property type="nucleotide sequence ID" value="NZ_NRSH01000087.1"/>
</dbReference>
<gene>
    <name evidence="1" type="ORF">CKO13_08175</name>
</gene>
<dbReference type="CDD" id="cd00761">
    <property type="entry name" value="Glyco_tranf_GTA_type"/>
    <property type="match status" value="1"/>
</dbReference>
<evidence type="ECO:0000313" key="2">
    <source>
        <dbReference type="Proteomes" id="UP000738126"/>
    </source>
</evidence>
<protein>
    <recommendedName>
        <fullName evidence="3">Glycosyltransferase</fullName>
    </recommendedName>
</protein>
<dbReference type="SUPFAM" id="SSF53448">
    <property type="entry name" value="Nucleotide-diphospho-sugar transferases"/>
    <property type="match status" value="1"/>
</dbReference>
<dbReference type="Gene3D" id="3.90.550.10">
    <property type="entry name" value="Spore Coat Polysaccharide Biosynthesis Protein SpsA, Chain A"/>
    <property type="match status" value="1"/>
</dbReference>
<dbReference type="EMBL" id="NRSH01000087">
    <property type="protein sequence ID" value="MBK1726998.1"/>
    <property type="molecule type" value="Genomic_DNA"/>
</dbReference>
<keyword evidence="2" id="KW-1185">Reference proteome</keyword>
<dbReference type="InterPro" id="IPR029044">
    <property type="entry name" value="Nucleotide-diphossugar_trans"/>
</dbReference>
<name>A0ABS1E652_9GAMM</name>
<sequence>MHVCIATYSPGAGTRTMLESLALCHQPRALAGIWLVENGTERSAFTPPPAAQEALPLRHLVLSQSGQARARQALVERLGEGLVVFLDDDLLVPPHLLERYAEQGRIHGRGHFFGGPIRAEYQQSPPEWLVPYLPRSVRGWEPSSEAFHRARNPWFVGSNFAAFAEDILEAGGFGLHVGPGALYPGTARNPTGHELFLQDRLRAHGCSPVYLPEAYVTHFVPAEHATPGWALHRTYRNGLSEGVRSTASRATPGPPRWVWRKLLTAWAQKQVAALRRDPGQRFAAENHYRRWRGVFDGARLKAQESP</sequence>
<evidence type="ECO:0000313" key="1">
    <source>
        <dbReference type="EMBL" id="MBK1726998.1"/>
    </source>
</evidence>
<proteinExistence type="predicted"/>
<dbReference type="Proteomes" id="UP000738126">
    <property type="component" value="Unassembled WGS sequence"/>
</dbReference>